<dbReference type="EMBL" id="WWBZ02000051">
    <property type="protein sequence ID" value="KAF4304792.1"/>
    <property type="molecule type" value="Genomic_DNA"/>
</dbReference>
<gene>
    <name evidence="2" type="ORF">GTA08_BOTSDO08390</name>
</gene>
<accession>A0A8H4IQX5</accession>
<feature type="region of interest" description="Disordered" evidence="1">
    <location>
        <begin position="253"/>
        <end position="282"/>
    </location>
</feature>
<feature type="compositionally biased region" description="Low complexity" evidence="1">
    <location>
        <begin position="15"/>
        <end position="28"/>
    </location>
</feature>
<dbReference type="AlphaFoldDB" id="A0A8H4IQX5"/>
<reference evidence="2" key="1">
    <citation type="submission" date="2020-04" db="EMBL/GenBank/DDBJ databases">
        <title>Genome Assembly and Annotation of Botryosphaeria dothidea sdau 11-99, a Latent Pathogen of Apple Fruit Ring Rot in China.</title>
        <authorList>
            <person name="Yu C."/>
            <person name="Diao Y."/>
            <person name="Lu Q."/>
            <person name="Zhao J."/>
            <person name="Cui S."/>
            <person name="Peng C."/>
            <person name="He B."/>
            <person name="Liu H."/>
        </authorList>
    </citation>
    <scope>NUCLEOTIDE SEQUENCE [LARGE SCALE GENOMIC DNA]</scope>
    <source>
        <strain evidence="2">Sdau11-99</strain>
    </source>
</reference>
<evidence type="ECO:0000256" key="1">
    <source>
        <dbReference type="SAM" id="MobiDB-lite"/>
    </source>
</evidence>
<organism evidence="2 3">
    <name type="scientific">Botryosphaeria dothidea</name>
    <dbReference type="NCBI Taxonomy" id="55169"/>
    <lineage>
        <taxon>Eukaryota</taxon>
        <taxon>Fungi</taxon>
        <taxon>Dikarya</taxon>
        <taxon>Ascomycota</taxon>
        <taxon>Pezizomycotina</taxon>
        <taxon>Dothideomycetes</taxon>
        <taxon>Dothideomycetes incertae sedis</taxon>
        <taxon>Botryosphaeriales</taxon>
        <taxon>Botryosphaeriaceae</taxon>
        <taxon>Botryosphaeria</taxon>
    </lineage>
</organism>
<feature type="compositionally biased region" description="Low complexity" evidence="1">
    <location>
        <begin position="36"/>
        <end position="63"/>
    </location>
</feature>
<name>A0A8H4IQX5_9PEZI</name>
<evidence type="ECO:0000313" key="2">
    <source>
        <dbReference type="EMBL" id="KAF4304792.1"/>
    </source>
</evidence>
<sequence>MFSRILPRSLPPARPATSTASRSLSSRSAHARRRQPTAARAPSSATTTSAEDVLSLPPSNPHLLDNDDPLNLKGTRPEQPAIRFFEQDVSQIGETAPRPISTQRIAAEERTAAQLWAKISKLEREVAQLERDDELEATLMRLRAIDKDRADVDVEMLADADPGVVRAELDGLRIERDGGGAHLERLNNCLRHAYLATDVRKRHVVRQELWKAYKRAKMHVPGVLGSIPAPAWDILFYSQAVRWKSNEKREEHMRELLGDMKSVGLDGPPTPPPDGKKLDVVD</sequence>
<evidence type="ECO:0000313" key="3">
    <source>
        <dbReference type="Proteomes" id="UP000572817"/>
    </source>
</evidence>
<protein>
    <submittedName>
        <fullName evidence="2">Uncharacterized protein</fullName>
    </submittedName>
</protein>
<feature type="region of interest" description="Disordered" evidence="1">
    <location>
        <begin position="1"/>
        <end position="76"/>
    </location>
</feature>
<dbReference type="Proteomes" id="UP000572817">
    <property type="component" value="Unassembled WGS sequence"/>
</dbReference>
<comment type="caution">
    <text evidence="2">The sequence shown here is derived from an EMBL/GenBank/DDBJ whole genome shotgun (WGS) entry which is preliminary data.</text>
</comment>
<keyword evidence="3" id="KW-1185">Reference proteome</keyword>
<dbReference type="OrthoDB" id="7984201at2759"/>
<proteinExistence type="predicted"/>